<organism evidence="1 2">
    <name type="scientific">Belnapia arida</name>
    <dbReference type="NCBI Taxonomy" id="2804533"/>
    <lineage>
        <taxon>Bacteria</taxon>
        <taxon>Pseudomonadati</taxon>
        <taxon>Pseudomonadota</taxon>
        <taxon>Alphaproteobacteria</taxon>
        <taxon>Acetobacterales</taxon>
        <taxon>Roseomonadaceae</taxon>
        <taxon>Belnapia</taxon>
    </lineage>
</organism>
<protein>
    <submittedName>
        <fullName evidence="1">Glycosyltransferase</fullName>
    </submittedName>
</protein>
<dbReference type="PANTHER" id="PTHR43179">
    <property type="entry name" value="RHAMNOSYLTRANSFERASE WBBL"/>
    <property type="match status" value="1"/>
</dbReference>
<reference evidence="1 2" key="1">
    <citation type="submission" date="2021-01" db="EMBL/GenBank/DDBJ databases">
        <title>Belnapia mucosa sp. nov. and Belnapia arida sp. nov., isolated from the Tabernas Desert (Almeria, Spain).</title>
        <authorList>
            <person name="Molina-Menor E."/>
            <person name="Vidal-Verdu A."/>
            <person name="Calonge A."/>
            <person name="Satari L."/>
            <person name="Pereto J."/>
            <person name="Porcar M."/>
        </authorList>
    </citation>
    <scope>NUCLEOTIDE SEQUENCE [LARGE SCALE GENOMIC DNA]</scope>
    <source>
        <strain evidence="1 2">T18</strain>
    </source>
</reference>
<dbReference type="Gene3D" id="3.90.550.10">
    <property type="entry name" value="Spore Coat Polysaccharide Biosynthesis Protein SpsA, Chain A"/>
    <property type="match status" value="1"/>
</dbReference>
<dbReference type="Pfam" id="PF13641">
    <property type="entry name" value="Glyco_tranf_2_3"/>
    <property type="match status" value="1"/>
</dbReference>
<proteinExistence type="predicted"/>
<dbReference type="RefSeq" id="WP_202835391.1">
    <property type="nucleotide sequence ID" value="NZ_JAETWB010000051.1"/>
</dbReference>
<dbReference type="EMBL" id="JAETWB010000051">
    <property type="protein sequence ID" value="MBL6082180.1"/>
    <property type="molecule type" value="Genomic_DNA"/>
</dbReference>
<name>A0ABS1UDG0_9PROT</name>
<dbReference type="Proteomes" id="UP000660885">
    <property type="component" value="Unassembled WGS sequence"/>
</dbReference>
<dbReference type="SUPFAM" id="SSF53448">
    <property type="entry name" value="Nucleotide-diphospho-sugar transferases"/>
    <property type="match status" value="1"/>
</dbReference>
<comment type="caution">
    <text evidence="1">The sequence shown here is derived from an EMBL/GenBank/DDBJ whole genome shotgun (WGS) entry which is preliminary data.</text>
</comment>
<keyword evidence="2" id="KW-1185">Reference proteome</keyword>
<evidence type="ECO:0000313" key="2">
    <source>
        <dbReference type="Proteomes" id="UP000660885"/>
    </source>
</evidence>
<dbReference type="InterPro" id="IPR029044">
    <property type="entry name" value="Nucleotide-diphossugar_trans"/>
</dbReference>
<dbReference type="PANTHER" id="PTHR43179:SF7">
    <property type="entry name" value="RHAMNOSYLTRANSFERASE WBBL"/>
    <property type="match status" value="1"/>
</dbReference>
<gene>
    <name evidence="1" type="ORF">JMJ56_29830</name>
</gene>
<accession>A0ABS1UDG0</accession>
<evidence type="ECO:0000313" key="1">
    <source>
        <dbReference type="EMBL" id="MBL6082180.1"/>
    </source>
</evidence>
<sequence length="686" mass="77779">MSRSPLLINALKVDEPKRGRWARIALRASTACDATILYATMHDERTEPLSGHFYLRGSAIARLRYETYQVVLFIPDEAVEVRLFALGPQADAMRLGRLTFHSLSRAQASAHLILTSPRQALRRWRQGDWFRSSTARGRIRQFLGVLAFEAQIPRYNYATWLTLFDHWSAEDFSSQSTAPTIAYLVFSDEQASEALEATLQSLEAQWSGPAYAVVAPTTDCTLRHFVEEMTADYIGILQAGEVLPPHATRLAAEQLDYLDYPELAIVDEDKISADGVRHTPMFKPEPNHTMMLSGMLSRGLWLVQRSMLLREAPVSTKWAEVVRLTVWLARQRTGVRFFGRRIPFILTHRRSDTEAAPSTLLAELIEQHLQGGGPRIAPVATWPLTFQMREPRSEERITVIIPSTLRQPHSLSCIRAVLDGTDYPLFDIHVAVMQPRPLDAQQRANSKALERYPNVTVALLEAPHFNFSAANNRVAACTFGEYILLLNDDVVPIRRDWLRWLACFLQDPQTGIVGARLLYPDNRVQHGGVIMGLSGLCDHAHRYLPAAEPGYMFRAIIAQELSAVTAACMLVRRQVYMELGGLDERYPSAFNDVDFALRVGKAGYSVVYAPQAELHHHELQTYGSHYAGERQLYEAEEVQRMQKTWAERCAADPFHNPNFSLTYRSEWNLAFPPRISIDRKWHRSGT</sequence>